<comment type="subcellular location">
    <subcellularLocation>
        <location evidence="2">Membrane</location>
        <topology evidence="2">Multi-pass membrane protein</topology>
    </subcellularLocation>
</comment>
<keyword evidence="9" id="KW-0482">Metalloprotease</keyword>
<comment type="caution">
    <text evidence="13">The sequence shown here is derived from an EMBL/GenBank/DDBJ whole genome shotgun (WGS) entry which is preliminary data.</text>
</comment>
<dbReference type="CDD" id="cd06163">
    <property type="entry name" value="S2P-M50_PDZ_RseP-like"/>
    <property type="match status" value="1"/>
</dbReference>
<accession>A0ABQ6IS89</accession>
<evidence type="ECO:0000259" key="12">
    <source>
        <dbReference type="SMART" id="SM00228"/>
    </source>
</evidence>
<keyword evidence="14" id="KW-1185">Reference proteome</keyword>
<evidence type="ECO:0000256" key="3">
    <source>
        <dbReference type="ARBA" id="ARBA00007931"/>
    </source>
</evidence>
<reference evidence="14" key="1">
    <citation type="journal article" date="2019" name="Int. J. Syst. Evol. Microbiol.">
        <title>The Global Catalogue of Microorganisms (GCM) 10K type strain sequencing project: providing services to taxonomists for standard genome sequencing and annotation.</title>
        <authorList>
            <consortium name="The Broad Institute Genomics Platform"/>
            <consortium name="The Broad Institute Genome Sequencing Center for Infectious Disease"/>
            <person name="Wu L."/>
            <person name="Ma J."/>
        </authorList>
    </citation>
    <scope>NUCLEOTIDE SEQUENCE [LARGE SCALE GENOMIC DNA]</scope>
    <source>
        <strain evidence="14">NBRC 113072</strain>
    </source>
</reference>
<dbReference type="PANTHER" id="PTHR42837:SF2">
    <property type="entry name" value="MEMBRANE METALLOPROTEASE ARASP2, CHLOROPLASTIC-RELATED"/>
    <property type="match status" value="1"/>
</dbReference>
<evidence type="ECO:0000256" key="4">
    <source>
        <dbReference type="ARBA" id="ARBA00022670"/>
    </source>
</evidence>
<comment type="similarity">
    <text evidence="3">Belongs to the peptidase M50B family.</text>
</comment>
<evidence type="ECO:0000256" key="7">
    <source>
        <dbReference type="ARBA" id="ARBA00022833"/>
    </source>
</evidence>
<evidence type="ECO:0000256" key="8">
    <source>
        <dbReference type="ARBA" id="ARBA00022989"/>
    </source>
</evidence>
<evidence type="ECO:0000313" key="13">
    <source>
        <dbReference type="EMBL" id="GMA40138.1"/>
    </source>
</evidence>
<keyword evidence="10 11" id="KW-0472">Membrane</keyword>
<feature type="domain" description="PDZ" evidence="12">
    <location>
        <begin position="144"/>
        <end position="234"/>
    </location>
</feature>
<dbReference type="SUPFAM" id="SSF50156">
    <property type="entry name" value="PDZ domain-like"/>
    <property type="match status" value="1"/>
</dbReference>
<evidence type="ECO:0000256" key="1">
    <source>
        <dbReference type="ARBA" id="ARBA00001947"/>
    </source>
</evidence>
<protein>
    <submittedName>
        <fullName evidence="13">Peptidase</fullName>
    </submittedName>
</protein>
<keyword evidence="7" id="KW-0862">Zinc</keyword>
<dbReference type="InterPro" id="IPR001478">
    <property type="entry name" value="PDZ"/>
</dbReference>
<sequence length="452" mass="47841">MTVFYFVLGVLAMVVGIGASIALHEIGHLLPAKKFGVKCSQYMIGFGPTIWSTRRGETEYGVKAIPLGGYVRMLGMFPPKSERKVDAKARSGRLSAMIEDARTDSLAEIGPGEEHRAFYRLSTPQKITVMLGGPLMNLLLAALVLAGVVVVNGVPAPGAQVGTVSQCVRPVTAQADTSPCTAADTPSPAAAAGIRPGDVIVSIDGERVEAPEDVASIVRPHAGEPVSMVVQRDGQPVSLNVTPIANSVPELDSLGRAVTDANGRIVTTTAGFIGTTTGRSPEQDHSITRTPGLLWDMTSRTARVVLTLPQRMVDVWNAAFGPAERDAEGPMSVVGVGRVAGEVSSGTWETRDGTVLTMDVGQRVILLWTLLAGLNIALFVFNLIPLLPLDGGHIAGATWEGIKRTFARITRRPDPGYVDVAKALPVAYVMSILLIGMSVLLIYADIVKPVRL</sequence>
<dbReference type="Proteomes" id="UP001157126">
    <property type="component" value="Unassembled WGS sequence"/>
</dbReference>
<evidence type="ECO:0000313" key="14">
    <source>
        <dbReference type="Proteomes" id="UP001157126"/>
    </source>
</evidence>
<evidence type="ECO:0000256" key="9">
    <source>
        <dbReference type="ARBA" id="ARBA00023049"/>
    </source>
</evidence>
<name>A0ABQ6IS89_9MICO</name>
<keyword evidence="8 11" id="KW-1133">Transmembrane helix</keyword>
<feature type="transmembrane region" description="Helical" evidence="11">
    <location>
        <begin position="423"/>
        <end position="444"/>
    </location>
</feature>
<dbReference type="Pfam" id="PF02163">
    <property type="entry name" value="Peptidase_M50"/>
    <property type="match status" value="1"/>
</dbReference>
<dbReference type="InterPro" id="IPR004387">
    <property type="entry name" value="Pept_M50_Zn"/>
</dbReference>
<dbReference type="SMART" id="SM00228">
    <property type="entry name" value="PDZ"/>
    <property type="match status" value="1"/>
</dbReference>
<evidence type="ECO:0000256" key="10">
    <source>
        <dbReference type="ARBA" id="ARBA00023136"/>
    </source>
</evidence>
<dbReference type="InterPro" id="IPR008915">
    <property type="entry name" value="Peptidase_M50"/>
</dbReference>
<dbReference type="InterPro" id="IPR036034">
    <property type="entry name" value="PDZ_sf"/>
</dbReference>
<proteinExistence type="inferred from homology"/>
<gene>
    <name evidence="13" type="ORF">GCM10025883_21830</name>
</gene>
<dbReference type="CDD" id="cd23081">
    <property type="entry name" value="cpPDZ_EcRseP-like"/>
    <property type="match status" value="1"/>
</dbReference>
<comment type="cofactor">
    <cofactor evidence="1">
        <name>Zn(2+)</name>
        <dbReference type="ChEBI" id="CHEBI:29105"/>
    </cofactor>
</comment>
<dbReference type="Gene3D" id="2.30.42.10">
    <property type="match status" value="1"/>
</dbReference>
<evidence type="ECO:0000256" key="6">
    <source>
        <dbReference type="ARBA" id="ARBA00022801"/>
    </source>
</evidence>
<feature type="transmembrane region" description="Helical" evidence="11">
    <location>
        <begin position="6"/>
        <end position="24"/>
    </location>
</feature>
<evidence type="ECO:0000256" key="11">
    <source>
        <dbReference type="SAM" id="Phobius"/>
    </source>
</evidence>
<evidence type="ECO:0000256" key="2">
    <source>
        <dbReference type="ARBA" id="ARBA00004141"/>
    </source>
</evidence>
<dbReference type="RefSeq" id="WP_284303887.1">
    <property type="nucleotide sequence ID" value="NZ_BSUO01000001.1"/>
</dbReference>
<keyword evidence="6" id="KW-0378">Hydrolase</keyword>
<dbReference type="EMBL" id="BSUO01000001">
    <property type="protein sequence ID" value="GMA40138.1"/>
    <property type="molecule type" value="Genomic_DNA"/>
</dbReference>
<organism evidence="13 14">
    <name type="scientific">Mobilicoccus caccae</name>
    <dbReference type="NCBI Taxonomy" id="1859295"/>
    <lineage>
        <taxon>Bacteria</taxon>
        <taxon>Bacillati</taxon>
        <taxon>Actinomycetota</taxon>
        <taxon>Actinomycetes</taxon>
        <taxon>Micrococcales</taxon>
        <taxon>Dermatophilaceae</taxon>
        <taxon>Mobilicoccus</taxon>
    </lineage>
</organism>
<evidence type="ECO:0000256" key="5">
    <source>
        <dbReference type="ARBA" id="ARBA00022692"/>
    </source>
</evidence>
<dbReference type="Pfam" id="PF17820">
    <property type="entry name" value="PDZ_6"/>
    <property type="match status" value="1"/>
</dbReference>
<dbReference type="PANTHER" id="PTHR42837">
    <property type="entry name" value="REGULATOR OF SIGMA-E PROTEASE RSEP"/>
    <property type="match status" value="1"/>
</dbReference>
<dbReference type="InterPro" id="IPR041489">
    <property type="entry name" value="PDZ_6"/>
</dbReference>
<feature type="transmembrane region" description="Helical" evidence="11">
    <location>
        <begin position="364"/>
        <end position="384"/>
    </location>
</feature>
<keyword evidence="4" id="KW-0645">Protease</keyword>
<keyword evidence="5 11" id="KW-0812">Transmembrane</keyword>